<evidence type="ECO:0000313" key="2">
    <source>
        <dbReference type="EMBL" id="HIQ68427.1"/>
    </source>
</evidence>
<dbReference type="AlphaFoldDB" id="A0A9D0Z3J1"/>
<dbReference type="SUPFAM" id="SSF82549">
    <property type="entry name" value="DAK1/DegV-like"/>
    <property type="match status" value="1"/>
</dbReference>
<dbReference type="Pfam" id="PF02645">
    <property type="entry name" value="DegV"/>
    <property type="match status" value="1"/>
</dbReference>
<organism evidence="2 3">
    <name type="scientific">Candidatus Faecousia excrementigallinarum</name>
    <dbReference type="NCBI Taxonomy" id="2840806"/>
    <lineage>
        <taxon>Bacteria</taxon>
        <taxon>Bacillati</taxon>
        <taxon>Bacillota</taxon>
        <taxon>Clostridia</taxon>
        <taxon>Eubacteriales</taxon>
        <taxon>Oscillospiraceae</taxon>
        <taxon>Faecousia</taxon>
    </lineage>
</organism>
<keyword evidence="1" id="KW-0446">Lipid-binding</keyword>
<gene>
    <name evidence="2" type="ORF">IAB74_07980</name>
</gene>
<name>A0A9D0Z3J1_9FIRM</name>
<dbReference type="InterPro" id="IPR050270">
    <property type="entry name" value="DegV_domain_contain"/>
</dbReference>
<dbReference type="PANTHER" id="PTHR33434">
    <property type="entry name" value="DEGV DOMAIN-CONTAINING PROTEIN DR_1986-RELATED"/>
    <property type="match status" value="1"/>
</dbReference>
<dbReference type="PROSITE" id="PS51482">
    <property type="entry name" value="DEGV"/>
    <property type="match status" value="1"/>
</dbReference>
<dbReference type="GO" id="GO:0008289">
    <property type="term" value="F:lipid binding"/>
    <property type="evidence" value="ECO:0007669"/>
    <property type="project" value="UniProtKB-KW"/>
</dbReference>
<dbReference type="EMBL" id="DVFK01000109">
    <property type="protein sequence ID" value="HIQ68427.1"/>
    <property type="molecule type" value="Genomic_DNA"/>
</dbReference>
<dbReference type="NCBIfam" id="TIGR00762">
    <property type="entry name" value="DegV"/>
    <property type="match status" value="1"/>
</dbReference>
<evidence type="ECO:0000313" key="3">
    <source>
        <dbReference type="Proteomes" id="UP000886796"/>
    </source>
</evidence>
<proteinExistence type="predicted"/>
<evidence type="ECO:0000256" key="1">
    <source>
        <dbReference type="ARBA" id="ARBA00023121"/>
    </source>
</evidence>
<accession>A0A9D0Z3J1</accession>
<sequence>MEKMEGCIMAKVKITCDSTCDLTRELYQKNQVSVLSMGVSLGDDFRLDGVNVQAEELYDYVEKTGSLPKTCAISLGDYQEEFSKWVKEGYEVVHISLSAKLSTSHQSACIAAQEVGNVYVVDSKSLSTGSGHLVLLACQMAQQGMSGAEIAHELEVLREKLDVSFVLQTLQYLHKGGRCSGVAVFGANLMKIRPEIVLEEGSMHVGRKYRGSMEKTVLDYVRGRLEGRTDVDARRLIITHSGVPEALLEQVRKLSTELQPFREVLITRAGSTISCHCGPNCLGVLFLKK</sequence>
<dbReference type="PANTHER" id="PTHR33434:SF2">
    <property type="entry name" value="FATTY ACID-BINDING PROTEIN TM_1468"/>
    <property type="match status" value="1"/>
</dbReference>
<dbReference type="Gene3D" id="3.30.1180.10">
    <property type="match status" value="1"/>
</dbReference>
<protein>
    <submittedName>
        <fullName evidence="2">DegV family protein</fullName>
    </submittedName>
</protein>
<reference evidence="2" key="1">
    <citation type="submission" date="2020-10" db="EMBL/GenBank/DDBJ databases">
        <authorList>
            <person name="Gilroy R."/>
        </authorList>
    </citation>
    <scope>NUCLEOTIDE SEQUENCE</scope>
    <source>
        <strain evidence="2">13361</strain>
    </source>
</reference>
<dbReference type="Proteomes" id="UP000886796">
    <property type="component" value="Unassembled WGS sequence"/>
</dbReference>
<reference evidence="2" key="2">
    <citation type="journal article" date="2021" name="PeerJ">
        <title>Extensive microbial diversity within the chicken gut microbiome revealed by metagenomics and culture.</title>
        <authorList>
            <person name="Gilroy R."/>
            <person name="Ravi A."/>
            <person name="Getino M."/>
            <person name="Pursley I."/>
            <person name="Horton D.L."/>
            <person name="Alikhan N.F."/>
            <person name="Baker D."/>
            <person name="Gharbi K."/>
            <person name="Hall N."/>
            <person name="Watson M."/>
            <person name="Adriaenssens E.M."/>
            <person name="Foster-Nyarko E."/>
            <person name="Jarju S."/>
            <person name="Secka A."/>
            <person name="Antonio M."/>
            <person name="Oren A."/>
            <person name="Chaudhuri R.R."/>
            <person name="La Ragione R."/>
            <person name="Hildebrand F."/>
            <person name="Pallen M.J."/>
        </authorList>
    </citation>
    <scope>NUCLEOTIDE SEQUENCE</scope>
    <source>
        <strain evidence="2">13361</strain>
    </source>
</reference>
<comment type="caution">
    <text evidence="2">The sequence shown here is derived from an EMBL/GenBank/DDBJ whole genome shotgun (WGS) entry which is preliminary data.</text>
</comment>
<dbReference type="InterPro" id="IPR043168">
    <property type="entry name" value="DegV_C"/>
</dbReference>
<dbReference type="Gene3D" id="3.40.50.10170">
    <property type="match status" value="1"/>
</dbReference>
<dbReference type="InterPro" id="IPR003797">
    <property type="entry name" value="DegV"/>
</dbReference>